<protein>
    <submittedName>
        <fullName evidence="3">TrkA family potassium uptake protein</fullName>
    </submittedName>
</protein>
<dbReference type="PROSITE" id="PS51202">
    <property type="entry name" value="RCK_C"/>
    <property type="match status" value="1"/>
</dbReference>
<dbReference type="RefSeq" id="WP_136820282.1">
    <property type="nucleotide sequence ID" value="NZ_BMJX01000002.1"/>
</dbReference>
<dbReference type="OrthoDB" id="9776294at2"/>
<dbReference type="InterPro" id="IPR036721">
    <property type="entry name" value="RCK_C_sf"/>
</dbReference>
<dbReference type="SUPFAM" id="SSF51735">
    <property type="entry name" value="NAD(P)-binding Rossmann-fold domains"/>
    <property type="match status" value="1"/>
</dbReference>
<keyword evidence="4" id="KW-1185">Reference proteome</keyword>
<proteinExistence type="predicted"/>
<dbReference type="GO" id="GO:0008324">
    <property type="term" value="F:monoatomic cation transmembrane transporter activity"/>
    <property type="evidence" value="ECO:0007669"/>
    <property type="project" value="InterPro"/>
</dbReference>
<dbReference type="Gene3D" id="3.30.70.1450">
    <property type="entry name" value="Regulator of K+ conductance, C-terminal domain"/>
    <property type="match status" value="1"/>
</dbReference>
<accession>A0A4U0H5B5</accession>
<dbReference type="Gene3D" id="3.40.50.720">
    <property type="entry name" value="NAD(P)-binding Rossmann-like Domain"/>
    <property type="match status" value="1"/>
</dbReference>
<dbReference type="InterPro" id="IPR036291">
    <property type="entry name" value="NAD(P)-bd_dom_sf"/>
</dbReference>
<name>A0A4U0H5B5_9SPHI</name>
<comment type="caution">
    <text evidence="3">The sequence shown here is derived from an EMBL/GenBank/DDBJ whole genome shotgun (WGS) entry which is preliminary data.</text>
</comment>
<feature type="domain" description="RCK C-terminal" evidence="2">
    <location>
        <begin position="134"/>
        <end position="227"/>
    </location>
</feature>
<evidence type="ECO:0000259" key="2">
    <source>
        <dbReference type="PROSITE" id="PS51202"/>
    </source>
</evidence>
<dbReference type="PANTHER" id="PTHR43833:SF7">
    <property type="entry name" value="KTR SYSTEM POTASSIUM UPTAKE PROTEIN C"/>
    <property type="match status" value="1"/>
</dbReference>
<dbReference type="AlphaFoldDB" id="A0A4U0H5B5"/>
<dbReference type="PANTHER" id="PTHR43833">
    <property type="entry name" value="POTASSIUM CHANNEL PROTEIN 2-RELATED-RELATED"/>
    <property type="match status" value="1"/>
</dbReference>
<feature type="domain" description="RCK N-terminal" evidence="1">
    <location>
        <begin position="1"/>
        <end position="117"/>
    </location>
</feature>
<evidence type="ECO:0000259" key="1">
    <source>
        <dbReference type="PROSITE" id="PS51201"/>
    </source>
</evidence>
<dbReference type="InterPro" id="IPR003148">
    <property type="entry name" value="RCK_N"/>
</dbReference>
<evidence type="ECO:0000313" key="4">
    <source>
        <dbReference type="Proteomes" id="UP000309872"/>
    </source>
</evidence>
<dbReference type="InterPro" id="IPR050721">
    <property type="entry name" value="Trk_Ktr_HKT_K-transport"/>
</dbReference>
<organism evidence="3 4">
    <name type="scientific">Sphingobacterium alkalisoli</name>
    <dbReference type="NCBI Taxonomy" id="1874115"/>
    <lineage>
        <taxon>Bacteria</taxon>
        <taxon>Pseudomonadati</taxon>
        <taxon>Bacteroidota</taxon>
        <taxon>Sphingobacteriia</taxon>
        <taxon>Sphingobacteriales</taxon>
        <taxon>Sphingobacteriaceae</taxon>
        <taxon>Sphingobacterium</taxon>
    </lineage>
</organism>
<dbReference type="EMBL" id="SUKA01000002">
    <property type="protein sequence ID" value="TJY66933.1"/>
    <property type="molecule type" value="Genomic_DNA"/>
</dbReference>
<dbReference type="Pfam" id="PF02254">
    <property type="entry name" value="TrkA_N"/>
    <property type="match status" value="1"/>
</dbReference>
<gene>
    <name evidence="3" type="ORF">FAZ19_08510</name>
</gene>
<dbReference type="GO" id="GO:0006813">
    <property type="term" value="P:potassium ion transport"/>
    <property type="evidence" value="ECO:0007669"/>
    <property type="project" value="InterPro"/>
</dbReference>
<dbReference type="SUPFAM" id="SSF116726">
    <property type="entry name" value="TrkA C-terminal domain-like"/>
    <property type="match status" value="1"/>
</dbReference>
<reference evidence="3 4" key="1">
    <citation type="submission" date="2019-04" db="EMBL/GenBank/DDBJ databases">
        <title>Sphingobacterium olei sp. nov., isolated from oil-contaminated soil.</title>
        <authorList>
            <person name="Liu B."/>
        </authorList>
    </citation>
    <scope>NUCLEOTIDE SEQUENCE [LARGE SCALE GENOMIC DNA]</scope>
    <source>
        <strain evidence="3 4">Y3L14</strain>
    </source>
</reference>
<dbReference type="PROSITE" id="PS51201">
    <property type="entry name" value="RCK_N"/>
    <property type="match status" value="1"/>
</dbReference>
<evidence type="ECO:0000313" key="3">
    <source>
        <dbReference type="EMBL" id="TJY66933.1"/>
    </source>
</evidence>
<dbReference type="InterPro" id="IPR006037">
    <property type="entry name" value="RCK_C"/>
</dbReference>
<sequence length="227" mass="25467">MKFIVIGLGNYGASLAEKLTIQGNEVIGVDQRIEKITALKEKITHTISIDATDEIAFRKLPLKDTDVVIVAIGEDEGANIMVTALCREANVKRLISRAVNNLHEKVLYALGVTEIAHPEEESAERWSKKLCMTGLIDSFELNNRYSIVEVVVPEKYVGRTIQEIGFREKYELLILTILKNSEKNSVFGVDRIVTTVLHGIPKPDTKLQEGDILAIYGHNDHIKRFLK</sequence>
<dbReference type="Proteomes" id="UP000309872">
    <property type="component" value="Unassembled WGS sequence"/>
</dbReference>